<name>A0A4V6BEA7_9BRAD</name>
<gene>
    <name evidence="1" type="ORF">YH63_017560</name>
</gene>
<sequence length="63" mass="7285">MPAYAQHHQKRQIFHAAMTVCPSCLSLPMQIMEVQPHWDLARVDFVYECPACCTEVRETVAKH</sequence>
<protein>
    <submittedName>
        <fullName evidence="1">Uncharacterized protein</fullName>
    </submittedName>
</protein>
<accession>A0A4V6BEA7</accession>
<dbReference type="EMBL" id="LBIA02000001">
    <property type="protein sequence ID" value="TKT73083.1"/>
    <property type="molecule type" value="Genomic_DNA"/>
</dbReference>
<proteinExistence type="predicted"/>
<comment type="caution">
    <text evidence="1">The sequence shown here is derived from an EMBL/GenBank/DDBJ whole genome shotgun (WGS) entry which is preliminary data.</text>
</comment>
<evidence type="ECO:0000313" key="1">
    <source>
        <dbReference type="EMBL" id="TKT73083.1"/>
    </source>
</evidence>
<dbReference type="STRING" id="211460.YH63_01495"/>
<reference evidence="1" key="1">
    <citation type="submission" date="2019-04" db="EMBL/GenBank/DDBJ databases">
        <title>Whole genome sequencing of cave bacteria.</title>
        <authorList>
            <person name="Gan H.M."/>
            <person name="Barton H."/>
            <person name="Savka M.A."/>
        </authorList>
    </citation>
    <scope>NUCLEOTIDE SEQUENCE [LARGE SCALE GENOMIC DNA]</scope>
    <source>
        <strain evidence="1">LC387</strain>
    </source>
</reference>
<evidence type="ECO:0000313" key="2">
    <source>
        <dbReference type="Proteomes" id="UP000034832"/>
    </source>
</evidence>
<organism evidence="1 2">
    <name type="scientific">Afipia massiliensis</name>
    <dbReference type="NCBI Taxonomy" id="211460"/>
    <lineage>
        <taxon>Bacteria</taxon>
        <taxon>Pseudomonadati</taxon>
        <taxon>Pseudomonadota</taxon>
        <taxon>Alphaproteobacteria</taxon>
        <taxon>Hyphomicrobiales</taxon>
        <taxon>Nitrobacteraceae</taxon>
        <taxon>Afipia</taxon>
    </lineage>
</organism>
<dbReference type="AlphaFoldDB" id="A0A4V6BEA7"/>
<keyword evidence="2" id="KW-1185">Reference proteome</keyword>
<dbReference type="Proteomes" id="UP000034832">
    <property type="component" value="Unassembled WGS sequence"/>
</dbReference>
<dbReference type="OrthoDB" id="8127072at2"/>